<comment type="caution">
    <text evidence="2">The sequence shown here is derived from an EMBL/GenBank/DDBJ whole genome shotgun (WGS) entry which is preliminary data.</text>
</comment>
<evidence type="ECO:0000313" key="2">
    <source>
        <dbReference type="EMBL" id="KJV06073.1"/>
    </source>
</evidence>
<dbReference type="AlphaFoldDB" id="A0A0F3IHS6"/>
<feature type="transmembrane region" description="Helical" evidence="1">
    <location>
        <begin position="12"/>
        <end position="30"/>
    </location>
</feature>
<accession>A0A0F3IHS6</accession>
<gene>
    <name evidence="2" type="ORF">VZ94_13710</name>
</gene>
<proteinExistence type="predicted"/>
<keyword evidence="1" id="KW-0812">Transmembrane</keyword>
<name>A0A0F3IHS6_9GAMM</name>
<organism evidence="2 3">
    <name type="scientific">Methylocucumis oryzae</name>
    <dbReference type="NCBI Taxonomy" id="1632867"/>
    <lineage>
        <taxon>Bacteria</taxon>
        <taxon>Pseudomonadati</taxon>
        <taxon>Pseudomonadota</taxon>
        <taxon>Gammaproteobacteria</taxon>
        <taxon>Methylococcales</taxon>
        <taxon>Methylococcaceae</taxon>
        <taxon>Methylocucumis</taxon>
    </lineage>
</organism>
<dbReference type="Proteomes" id="UP000033684">
    <property type="component" value="Unassembled WGS sequence"/>
</dbReference>
<evidence type="ECO:0000313" key="3">
    <source>
        <dbReference type="Proteomes" id="UP000033684"/>
    </source>
</evidence>
<reference evidence="3" key="1">
    <citation type="submission" date="2015-03" db="EMBL/GenBank/DDBJ databases">
        <title>Draft genome sequence of a novel methanotroph (Sn10-6) isolated from flooded ricefield rhizosphere in India.</title>
        <authorList>
            <person name="Pandit P.S."/>
            <person name="Pore S.D."/>
            <person name="Arora P."/>
            <person name="Kapse N.G."/>
            <person name="Dhakephalkar P.K."/>
            <person name="Rahalkar M.C."/>
        </authorList>
    </citation>
    <scope>NUCLEOTIDE SEQUENCE [LARGE SCALE GENOMIC DNA]</scope>
    <source>
        <strain evidence="3">Sn10-6</strain>
    </source>
</reference>
<reference evidence="2 3" key="2">
    <citation type="journal article" date="2016" name="Microb. Ecol.">
        <title>Genome Characteristics of a Novel Type I Methanotroph (Sn10-6) Isolated from a Flooded Indian Rice Field.</title>
        <authorList>
            <person name="Rahalkar M.C."/>
            <person name="Pandit P.S."/>
            <person name="Dhakephalkar P.K."/>
            <person name="Pore S."/>
            <person name="Arora P."/>
            <person name="Kapse N."/>
        </authorList>
    </citation>
    <scope>NUCLEOTIDE SEQUENCE [LARGE SCALE GENOMIC DNA]</scope>
    <source>
        <strain evidence="2 3">Sn10-6</strain>
    </source>
</reference>
<protein>
    <submittedName>
        <fullName evidence="2">Uncharacterized protein</fullName>
    </submittedName>
</protein>
<keyword evidence="3" id="KW-1185">Reference proteome</keyword>
<keyword evidence="1" id="KW-1133">Transmembrane helix</keyword>
<keyword evidence="1" id="KW-0472">Membrane</keyword>
<evidence type="ECO:0000256" key="1">
    <source>
        <dbReference type="SAM" id="Phobius"/>
    </source>
</evidence>
<sequence>MNDTTAFFKRKRFLVGLGLFIFSATTVAFVTDSYVMLDIAFIMISVYLMVTSFYSDKGV</sequence>
<feature type="transmembrane region" description="Helical" evidence="1">
    <location>
        <begin position="36"/>
        <end position="54"/>
    </location>
</feature>
<dbReference type="EMBL" id="LAJX01000136">
    <property type="protein sequence ID" value="KJV06073.1"/>
    <property type="molecule type" value="Genomic_DNA"/>
</dbReference>